<dbReference type="EMBL" id="CP158375">
    <property type="protein sequence ID" value="XDO97952.1"/>
    <property type="molecule type" value="Genomic_DNA"/>
</dbReference>
<keyword evidence="1" id="KW-0812">Transmembrane</keyword>
<proteinExistence type="predicted"/>
<accession>A0AB39KVE1</accession>
<keyword evidence="1" id="KW-1133">Transmembrane helix</keyword>
<dbReference type="AlphaFoldDB" id="A0AB39KVE1"/>
<protein>
    <recommendedName>
        <fullName evidence="3">DUF3301 domain-containing protein</fullName>
    </recommendedName>
</protein>
<feature type="transmembrane region" description="Helical" evidence="1">
    <location>
        <begin position="6"/>
        <end position="24"/>
    </location>
</feature>
<sequence length="104" mass="11540">MIDRRTWLWIAVAATVLLAIAAVFSRRQTTFEEAEVLARRYAASAANTCSQDRLGGRFKIGKPDYTAMAGGWIFDFPIGRGHVGVVVFETRRAQYVGVDCGERV</sequence>
<evidence type="ECO:0008006" key="3">
    <source>
        <dbReference type="Google" id="ProtNLM"/>
    </source>
</evidence>
<organism evidence="2">
    <name type="scientific">Caulobacter sp. 73W</name>
    <dbReference type="NCBI Taxonomy" id="3161137"/>
    <lineage>
        <taxon>Bacteria</taxon>
        <taxon>Pseudomonadati</taxon>
        <taxon>Pseudomonadota</taxon>
        <taxon>Alphaproteobacteria</taxon>
        <taxon>Caulobacterales</taxon>
        <taxon>Caulobacteraceae</taxon>
        <taxon>Caulobacter</taxon>
    </lineage>
</organism>
<keyword evidence="1" id="KW-0472">Membrane</keyword>
<evidence type="ECO:0000313" key="2">
    <source>
        <dbReference type="EMBL" id="XDO97952.1"/>
    </source>
</evidence>
<dbReference type="RefSeq" id="WP_369061501.1">
    <property type="nucleotide sequence ID" value="NZ_CP158375.1"/>
</dbReference>
<evidence type="ECO:0000256" key="1">
    <source>
        <dbReference type="SAM" id="Phobius"/>
    </source>
</evidence>
<name>A0AB39KVE1_9CAUL</name>
<gene>
    <name evidence="2" type="ORF">ABOZ73_05915</name>
</gene>
<reference evidence="2" key="1">
    <citation type="submission" date="2024-06" db="EMBL/GenBank/DDBJ databases">
        <title>Caulobacter inopinatus, sp. nov.</title>
        <authorList>
            <person name="Donachie S.P."/>
        </authorList>
    </citation>
    <scope>NUCLEOTIDE SEQUENCE</scope>
    <source>
        <strain evidence="2">73W</strain>
    </source>
</reference>